<dbReference type="Proteomes" id="UP000187417">
    <property type="component" value="Unassembled WGS sequence"/>
</dbReference>
<dbReference type="EMBL" id="MNQH01000031">
    <property type="protein sequence ID" value="OKY93914.1"/>
    <property type="molecule type" value="Genomic_DNA"/>
</dbReference>
<sequence length="61" mass="6452">MKDSDPTQGIVKAVLSVAQPMKHKRLAHKSVNEWRVHAVPPEMTGPGEPVGQPGNTAKAAA</sequence>
<gene>
    <name evidence="2" type="ORF">BHV66_07475</name>
</gene>
<accession>A0A1Q6F4S6</accession>
<proteinExistence type="predicted"/>
<evidence type="ECO:0000313" key="3">
    <source>
        <dbReference type="Proteomes" id="UP000187417"/>
    </source>
</evidence>
<protein>
    <submittedName>
        <fullName evidence="2">Uncharacterized protein</fullName>
    </submittedName>
</protein>
<name>A0A1Q6F4S6_9BACT</name>
<dbReference type="STRING" id="28117.BHV66_07475"/>
<evidence type="ECO:0000256" key="1">
    <source>
        <dbReference type="SAM" id="MobiDB-lite"/>
    </source>
</evidence>
<dbReference type="AlphaFoldDB" id="A0A1Q6F4S6"/>
<organism evidence="2 3">
    <name type="scientific">Alistipes putredinis</name>
    <dbReference type="NCBI Taxonomy" id="28117"/>
    <lineage>
        <taxon>Bacteria</taxon>
        <taxon>Pseudomonadati</taxon>
        <taxon>Bacteroidota</taxon>
        <taxon>Bacteroidia</taxon>
        <taxon>Bacteroidales</taxon>
        <taxon>Rikenellaceae</taxon>
        <taxon>Alistipes</taxon>
    </lineage>
</organism>
<comment type="caution">
    <text evidence="2">The sequence shown here is derived from an EMBL/GenBank/DDBJ whole genome shotgun (WGS) entry which is preliminary data.</text>
</comment>
<reference evidence="2 3" key="1">
    <citation type="journal article" date="2016" name="Nat. Biotechnol.">
        <title>Measurement of bacterial replication rates in microbial communities.</title>
        <authorList>
            <person name="Brown C.T."/>
            <person name="Olm M.R."/>
            <person name="Thomas B.C."/>
            <person name="Banfield J.F."/>
        </authorList>
    </citation>
    <scope>NUCLEOTIDE SEQUENCE [LARGE SCALE GENOMIC DNA]</scope>
    <source>
        <strain evidence="2">CAG:67_53_122</strain>
    </source>
</reference>
<feature type="region of interest" description="Disordered" evidence="1">
    <location>
        <begin position="39"/>
        <end position="61"/>
    </location>
</feature>
<evidence type="ECO:0000313" key="2">
    <source>
        <dbReference type="EMBL" id="OKY93914.1"/>
    </source>
</evidence>